<gene>
    <name evidence="1" type="ORF">CNEB1095_LOCUS1412</name>
</gene>
<organism evidence="1">
    <name type="scientific">Chromulina nebulosa</name>
    <dbReference type="NCBI Taxonomy" id="96789"/>
    <lineage>
        <taxon>Eukaryota</taxon>
        <taxon>Sar</taxon>
        <taxon>Stramenopiles</taxon>
        <taxon>Ochrophyta</taxon>
        <taxon>Chrysophyceae</taxon>
        <taxon>Chromulinales</taxon>
        <taxon>Chromulinaceae</taxon>
        <taxon>Chromulina</taxon>
    </lineage>
</organism>
<evidence type="ECO:0000313" key="1">
    <source>
        <dbReference type="EMBL" id="CAD8715564.1"/>
    </source>
</evidence>
<protein>
    <submittedName>
        <fullName evidence="1">Uncharacterized protein</fullName>
    </submittedName>
</protein>
<sequence length="303" mass="32992">MGPVASAFEDAANAVGNGVVDAGNAINDSVIKPAGDGIVDAANKVNDSVIDPAGSAIVDTANTIADQFDTSENKYENSSFSGFSLAHCYGTLTKESFLTMDAFLIVALVSTIQSSKDIVSWDKLLETMNNNPKLYKDDNSIDKKEVIYRRESTDFMKVDGSPDSAIVNEVITKLNAFIADDDIITDLKVVLGQNVLNDIVSNVAETGASVNNIGSVFVKDVTVCRNIMESGVLRFPDINHPYFKLHHLKIKSYRYCKRILSNESNNCELEVELHSVKYFVKSEDIPSDVLALAIADAEAIFNF</sequence>
<reference evidence="1" key="1">
    <citation type="submission" date="2021-01" db="EMBL/GenBank/DDBJ databases">
        <authorList>
            <person name="Corre E."/>
            <person name="Pelletier E."/>
            <person name="Niang G."/>
            <person name="Scheremetjew M."/>
            <person name="Finn R."/>
            <person name="Kale V."/>
            <person name="Holt S."/>
            <person name="Cochrane G."/>
            <person name="Meng A."/>
            <person name="Brown T."/>
            <person name="Cohen L."/>
        </authorList>
    </citation>
    <scope>NUCLEOTIDE SEQUENCE</scope>
    <source>
        <strain evidence="1">UTEXLB2642</strain>
    </source>
</reference>
<dbReference type="AlphaFoldDB" id="A0A7S0SUE2"/>
<proteinExistence type="predicted"/>
<dbReference type="EMBL" id="HBFD01002229">
    <property type="protein sequence ID" value="CAD8715564.1"/>
    <property type="molecule type" value="Transcribed_RNA"/>
</dbReference>
<accession>A0A7S0SUE2</accession>
<name>A0A7S0SUE2_9STRA</name>